<feature type="region of interest" description="Disordered" evidence="8">
    <location>
        <begin position="2179"/>
        <end position="2221"/>
    </location>
</feature>
<dbReference type="CDD" id="cd01201">
    <property type="entry name" value="PH_BEACH"/>
    <property type="match status" value="1"/>
</dbReference>
<keyword evidence="9" id="KW-1133">Transmembrane helix</keyword>
<dbReference type="InterPro" id="IPR013320">
    <property type="entry name" value="ConA-like_dom_sf"/>
</dbReference>
<dbReference type="FunFam" id="1.10.1540.10:FF:000002">
    <property type="entry name" value="WD repeat and FYVE domain containing 3"/>
    <property type="match status" value="1"/>
</dbReference>
<dbReference type="STRING" id="1754192.A0A1Y1XPC8"/>
<keyword evidence="4 6" id="KW-0863">Zinc-finger</keyword>
<dbReference type="InterPro" id="IPR036322">
    <property type="entry name" value="WD40_repeat_dom_sf"/>
</dbReference>
<keyword evidence="2" id="KW-0479">Metal-binding</keyword>
<dbReference type="InterPro" id="IPR011993">
    <property type="entry name" value="PH-like_dom_sf"/>
</dbReference>
<dbReference type="EMBL" id="MCFG01000007">
    <property type="protein sequence ID" value="ORX87600.1"/>
    <property type="molecule type" value="Genomic_DNA"/>
</dbReference>
<dbReference type="OrthoDB" id="26681at2759"/>
<dbReference type="Pfam" id="PF14844">
    <property type="entry name" value="PH_BEACH"/>
    <property type="match status" value="1"/>
</dbReference>
<sequence length="3686" mass="427411">MKFVDDFKAFSIYLYQNVAKNLSQLSNEEILDYLQIPENYYKLKAIEIISRIESIIDSSSELILISELVEVLNVINSTGLSYLSNKHLKRKNEITLLQQQSQPSSQSQSQSQSQTQSIQEQPNSLVGSSQKLDINNSLNQSQNLNQSQDNSTDIQGTAVIDESEFDSNNNISNSQSSVYSIIHYDGPLDINKFLFMKQIKISFDVDDTDPITYCDYRRDDVENSSKLICLHLNTIPLHIIFKSIINILNNKISKEIFLSKIIQTDILKSLTEILYNYNNNLETKYSIDDKVQINNYLNSVLLSFIRTPNFNKKIYQTYFKDNILPIMVNTNENTNYTIYIMNYHILMEALKKSDNTTINEFHKIKGLTALRNILFENVDNEVIKDICVNSLKELLFIGDDSILEDISYQESPYQLMSFEFPTIPKNLIDVIKSKETLKIYLDIIINIKNDSIVHDLVVHLFYLIKLIKCNYFILEKYNVYLELINHIEDFSQKTVNNIMETLYFVMEIYDYLPLKELMCIGIYLQGTLNPRITKSFCDLLLKLMNSSSRYKESFNDIGFITIIANAFHDLACTLNYNISSTSDGKRKSMNNCITPTISNKHRSINAEKVLNSVSVELFFKNFHCITECLLELIMDNENNLQLFRITQQNAINQLLLEDELREDVLKIYHVIISYCFSKTQKSNIENVFNSEEGISPEYLKLLELLQLRQYPAEFKIDILNEINELNIECDQTKNIFREAGGYICILSLLSELGGIWSNKKDSSSTTLKTTTTEETFSETPPNNTNVNKLEKQNSLAINTSSSIIKRDISCDRVSIGSINEYINGANCLDSFNDYIKSSYVMKKLKIRVKNNDDNNDNDNEEYHHISSFVLFQLILTVLIISLKNMPMNRRYFLKNFDKKSFSDLLYMTGIFGTNAGIIIYGYLFALLTEDLSVIKIFSCKGQNMLEKGNIEGKKEEDEDENNIKPLQSRSKSDFFDNWNDKFEKKFSINKSHSFKYYDFPNSSDISRNASNLPENIEKLSKLKFINSYGIPVVLDILQNSVDPNTTLTILEVISILLNSYKYNQIMAYKTKNLLTTMIHLLYGNDDKGKYPLKFLQFLIPSENQDKISDPNDLILWDKCFELIHSLVKLVIEIGIEDNDSLYLLKKYNEISIRCEEEMEYTCFENKELQNVKSSILDLMCHALKLKNNFSYIHFDLTLEQNSYILLNSITEGLFPSNSGYTFILNFRICQFNTSRTLNIVDIIDTRTHNSIFSLSVSNDNNKLKKLHIKTNKVKSCIDNLILNDNKWYQIVIIHQPNKYLRTLSFAGSILNIYINGELYDNIKNEYIDTPISTQHLKCKIGEILSISSTNTITNNNNDNDDIKNPHVKWDFGVCHLINYSLEAPMALKMFHSSIDIQSIKFPEDKTLISLCSKNVLDNISEIKDENEGENKYYRLILNNTKSLNGITYSDLISINDSKSSEFGMIKGAFTEYNPNLFSNSIWRFGGMSILLKIMENETNLKDFNTSLSIVTEAIKTNIRNASDMDKDHKYEIFANILKNKKHFITCETVSNLINMVKTPKDGFYKFYKYIFLDFDIWKDTSIEIQTSVLQQYNYFINKNNSSYLINISSLIKNSIIKKLALALREEIFARELIPKIVDIIIICLKHHFTKNQLRVLASYISSTLPKVSHIDTKVESNKSNINSFDDISLNSSPLIPKIRNKPRSFTINSSFPSLSIDTSFSRLRKRKPSKVDIEYIYSGGSNSSNNNNNEYYQNKDDPSLYSLFARNKLLEAIYNVINDTSQENTINYAYEFSKLIEVQWFTYFLNQNISPVTVILVMKILTKLLQIQNYQYKTSFRNNYKMYKLMTLSLPKFYRVSQIYHSLLSITFDTPISTIPLNSSFDITTLKRLYKSSVQNNNNNTQFNIDSLIVLLKVCKEMIRINIDSVTKNYEKIDLEQLNRREESTPTKSGNNSSSVDNSPICSHSPIQSRLFANLYDKHNNNNNNSNSDKSSSNRRKALSVYISQTLPTSLHLSPYGGSSTPKTPKTPRTPLVNLTQRKKYDITDLIEDETLLYIYQENDEYNKKVLSSVQFIENIFSFLLHLFSLDNKKIKLLLSETEIINELLDTIYIIVHNQMSMLDISYTNSPTKADNIHFFVNEPKSAISENIIVNESSNYFNDPLSINGSFDDSLMKSLNNIKAEEKSPSKECENKSIHENENKDENKQVNNESPLVNNSSANEKSKNTKILNKIKEKYELPIYNLIIAMVTSSIAEDWKPLYALNNIMNSLESFPTEFRHNMSINIYKHVITKLLLISNKNIDLLIEQKTINNVLKFLTCGIDFVFINKSTKLAKFIMKFLYNVIGKIRDLNNDKNSTTLSGLYKLWNRTILYFFFYEHNSEDIFFIIKNEINEKSILINADNNDQDFFNSILLNIYNIMIMSERNIEPCLCEAWDIILNCKLQDYKKVMKLRSDDRIAEEEIKNLSNSIMPNINLNEYIRKNQMCLSEMFSTFYSYSWKNFKNQEQNKINEYITNSAKRNSDNNQNKLISPKSGSSITADDMEELNGLQYRILERLKMIQDRTSISSKRLLLDKLETSKVLEIEWNKIIYNLYREKAIWEIDDDEIKYWKLDFTEAPDRTRQKLRLNLNFDRELLKLNNENESDTCSVYSMERKASNSSDSSKIRKNFVRNKTEVADYLKKSMETQKKMEEKNKLKMMKNTPYESSFINIPPTPMVSNKPNFEELVSLHKPEFSRDTIKEIPEGGNTNNSEIMRDDTTSILNDASEITDTSDVYINTNDDKGPLTSNTDVSSEVSPTSPEEKNAIENINERISRLIDPEDIKIDLYNVARIKGLDICEGLLILGDSNIYFIENYLKRPGNEIENISNIPIEERNPFYIILISSTQQDLLKSTKNSKVEKYSYDYVKWSQSNIIDIKKRRFIFRNVGIEFFLSNGRSYLFTFENKERDLIFNKLYSKINAKINNKESIIENSEDNNGFGIRIPNFLSDSYNLDKIRKKWEKRKISNFEYLFTLNTMAGRSYNDLTQYPIFPWILSNYESPKIDLNDPKNFRDLSKPMGAQDEERALKIKERYDHWEDPEGKPAFHYGTHYSSAMIVCTYLMRMEPFTDQYLKLQGGHFDHADRLFFSVDRTWKSAAKENTTDVRELIPEFYYLPDFFVNKNGFNLGIKHDKTHIDNVILPTWAYNDPRLFVFIHRQALESEYVSSNLHKWIDLIFGYKQQGEEAVNALNVFYHLSYEGAVNIDSIQDPIERVSTINIIHNFGQTPSQLFKEPHPARQEKTNEIQFLLSSHFDYLVPSSFPLKVINGPVGEIDFVNDTKYYLLKEHQTMIPNTLKFVEWNFFDKCIRICNYENNKVLYSSDVLHTGDITCLKFADQDTMITGGSDMVICIWKFHLGKYMKFVLQSILRGHKSSISCLCVSRKHSIIVSSSTDDNYVIVWDLNRHIFVHSLDIKEKLTTCEISDIWGNIVLCCNSIMYIYSINGELLVQHPINIPVVSCAVYDCTEFGNNMTTIITGHKNGLIKIWNYSYNISKETQSVNWDISLCRTIETNLSSITALTIPTSHRFILAGDSKGVVHPWIMLDGSGTTIHYNSGSEDACRSCNNKFAVFDRFKIRCVGCGYFYCNECTSIRIEQFEKDNKICKHCFKKICDIDNKESINDSKRKSLLSIREEISKIDLSLQDNNKIIYKY</sequence>
<feature type="transmembrane region" description="Helical" evidence="9">
    <location>
        <begin position="862"/>
        <end position="883"/>
    </location>
</feature>
<evidence type="ECO:0000256" key="4">
    <source>
        <dbReference type="ARBA" id="ARBA00022771"/>
    </source>
</evidence>
<dbReference type="PANTHER" id="PTHR46108">
    <property type="entry name" value="BLUE CHEESE"/>
    <property type="match status" value="1"/>
</dbReference>
<dbReference type="PROSITE" id="PS50197">
    <property type="entry name" value="BEACH"/>
    <property type="match status" value="1"/>
</dbReference>
<feature type="domain" description="BEACH" evidence="11">
    <location>
        <begin position="2981"/>
        <end position="3273"/>
    </location>
</feature>
<dbReference type="SUPFAM" id="SSF81837">
    <property type="entry name" value="BEACH domain"/>
    <property type="match status" value="1"/>
</dbReference>
<dbReference type="PROSITE" id="PS00678">
    <property type="entry name" value="WD_REPEATS_1"/>
    <property type="match status" value="1"/>
</dbReference>
<dbReference type="PROSITE" id="PS50082">
    <property type="entry name" value="WD_REPEATS_2"/>
    <property type="match status" value="1"/>
</dbReference>
<evidence type="ECO:0000256" key="1">
    <source>
        <dbReference type="ARBA" id="ARBA00022574"/>
    </source>
</evidence>
<feature type="compositionally biased region" description="Polar residues" evidence="8">
    <location>
        <begin position="2205"/>
        <end position="2219"/>
    </location>
</feature>
<evidence type="ECO:0000256" key="7">
    <source>
        <dbReference type="PROSITE-ProRule" id="PRU00221"/>
    </source>
</evidence>
<dbReference type="InterPro" id="IPR036372">
    <property type="entry name" value="BEACH_dom_sf"/>
</dbReference>
<keyword evidence="9" id="KW-0472">Membrane</keyword>
<evidence type="ECO:0000259" key="10">
    <source>
        <dbReference type="PROSITE" id="PS50178"/>
    </source>
</evidence>
<dbReference type="SUPFAM" id="SSF50729">
    <property type="entry name" value="PH domain-like"/>
    <property type="match status" value="1"/>
</dbReference>
<proteinExistence type="predicted"/>
<evidence type="ECO:0000256" key="9">
    <source>
        <dbReference type="SAM" id="Phobius"/>
    </source>
</evidence>
<evidence type="ECO:0000313" key="14">
    <source>
        <dbReference type="Proteomes" id="UP000193944"/>
    </source>
</evidence>
<feature type="compositionally biased region" description="Low complexity" evidence="8">
    <location>
        <begin position="2021"/>
        <end position="2031"/>
    </location>
</feature>
<accession>A0A1Y1XPC8</accession>
<name>A0A1Y1XPC8_9FUNG</name>
<evidence type="ECO:0000259" key="12">
    <source>
        <dbReference type="PROSITE" id="PS51783"/>
    </source>
</evidence>
<dbReference type="SMART" id="SM00320">
    <property type="entry name" value="WD40"/>
    <property type="match status" value="4"/>
</dbReference>
<dbReference type="InterPro" id="IPR013083">
    <property type="entry name" value="Znf_RING/FYVE/PHD"/>
</dbReference>
<evidence type="ECO:0000259" key="11">
    <source>
        <dbReference type="PROSITE" id="PS50197"/>
    </source>
</evidence>
<dbReference type="Gene3D" id="1.10.1540.10">
    <property type="entry name" value="BEACH domain"/>
    <property type="match status" value="1"/>
</dbReference>
<feature type="region of interest" description="Disordered" evidence="8">
    <location>
        <begin position="97"/>
        <end position="126"/>
    </location>
</feature>
<dbReference type="Gene3D" id="2.130.10.10">
    <property type="entry name" value="YVTN repeat-like/Quinoprotein amine dehydrogenase"/>
    <property type="match status" value="1"/>
</dbReference>
<dbReference type="PROSITE" id="PS50178">
    <property type="entry name" value="ZF_FYVE"/>
    <property type="match status" value="1"/>
</dbReference>
<dbReference type="InterPro" id="IPR051944">
    <property type="entry name" value="BEACH_domain_protein"/>
</dbReference>
<evidence type="ECO:0000256" key="2">
    <source>
        <dbReference type="ARBA" id="ARBA00022723"/>
    </source>
</evidence>
<dbReference type="Pfam" id="PF02138">
    <property type="entry name" value="Beach"/>
    <property type="match status" value="1"/>
</dbReference>
<dbReference type="InterPro" id="IPR017455">
    <property type="entry name" value="Znf_FYVE-rel"/>
</dbReference>
<protein>
    <recommendedName>
        <fullName evidence="15">Beach-domain-containing protein</fullName>
    </recommendedName>
</protein>
<feature type="region of interest" description="Disordered" evidence="8">
    <location>
        <begin position="1940"/>
        <end position="1961"/>
    </location>
</feature>
<dbReference type="PANTHER" id="PTHR46108:SF4">
    <property type="entry name" value="BLUE CHEESE"/>
    <property type="match status" value="1"/>
</dbReference>
<dbReference type="InterPro" id="IPR011011">
    <property type="entry name" value="Znf_FYVE_PHD"/>
</dbReference>
<evidence type="ECO:0000256" key="5">
    <source>
        <dbReference type="ARBA" id="ARBA00022833"/>
    </source>
</evidence>
<reference evidence="13 14" key="2">
    <citation type="submission" date="2016-08" db="EMBL/GenBank/DDBJ databases">
        <title>Pervasive Adenine N6-methylation of Active Genes in Fungi.</title>
        <authorList>
            <consortium name="DOE Joint Genome Institute"/>
            <person name="Mondo S.J."/>
            <person name="Dannebaum R.O."/>
            <person name="Kuo R.C."/>
            <person name="Labutti K."/>
            <person name="Haridas S."/>
            <person name="Kuo A."/>
            <person name="Salamov A."/>
            <person name="Ahrendt S.R."/>
            <person name="Lipzen A."/>
            <person name="Sullivan W."/>
            <person name="Andreopoulos W.B."/>
            <person name="Clum A."/>
            <person name="Lindquist E."/>
            <person name="Daum C."/>
            <person name="Ramamoorthy G.K."/>
            <person name="Gryganskyi A."/>
            <person name="Culley D."/>
            <person name="Magnuson J.K."/>
            <person name="James T.Y."/>
            <person name="O'Malley M.A."/>
            <person name="Stajich J.E."/>
            <person name="Spatafora J.W."/>
            <person name="Visel A."/>
            <person name="Grigoriev I.V."/>
        </authorList>
    </citation>
    <scope>NUCLEOTIDE SEQUENCE [LARGE SCALE GENOMIC DNA]</scope>
    <source>
        <strain evidence="13 14">S4</strain>
    </source>
</reference>
<dbReference type="InterPro" id="IPR023362">
    <property type="entry name" value="PH-BEACH_dom"/>
</dbReference>
<dbReference type="InterPro" id="IPR015943">
    <property type="entry name" value="WD40/YVTN_repeat-like_dom_sf"/>
</dbReference>
<keyword evidence="14" id="KW-1185">Reference proteome</keyword>
<feature type="domain" description="FYVE-type" evidence="10">
    <location>
        <begin position="3589"/>
        <end position="3646"/>
    </location>
</feature>
<keyword evidence="1 7" id="KW-0853">WD repeat</keyword>
<dbReference type="SUPFAM" id="SSF50978">
    <property type="entry name" value="WD40 repeat-like"/>
    <property type="match status" value="1"/>
</dbReference>
<dbReference type="PROSITE" id="PS51783">
    <property type="entry name" value="PH_BEACH"/>
    <property type="match status" value="1"/>
</dbReference>
<comment type="caution">
    <text evidence="13">The sequence shown here is derived from an EMBL/GenBank/DDBJ whole genome shotgun (WGS) entry which is preliminary data.</text>
</comment>
<feature type="repeat" description="WD" evidence="7">
    <location>
        <begin position="3403"/>
        <end position="3445"/>
    </location>
</feature>
<feature type="region of interest" description="Disordered" evidence="8">
    <location>
        <begin position="2012"/>
        <end position="2031"/>
    </location>
</feature>
<keyword evidence="9" id="KW-0812">Transmembrane</keyword>
<dbReference type="InterPro" id="IPR000409">
    <property type="entry name" value="BEACH_dom"/>
</dbReference>
<feature type="region of interest" description="Disordered" evidence="8">
    <location>
        <begin position="2771"/>
        <end position="2799"/>
    </location>
</feature>
<dbReference type="CDD" id="cd06071">
    <property type="entry name" value="Beach"/>
    <property type="match status" value="1"/>
</dbReference>
<dbReference type="Gene3D" id="3.30.40.10">
    <property type="entry name" value="Zinc/RING finger domain, C3HC4 (zinc finger)"/>
    <property type="match status" value="1"/>
</dbReference>
<feature type="compositionally biased region" description="Low complexity" evidence="8">
    <location>
        <begin position="763"/>
        <end position="784"/>
    </location>
</feature>
<feature type="compositionally biased region" description="Polar residues" evidence="8">
    <location>
        <begin position="1946"/>
        <end position="1961"/>
    </location>
</feature>
<keyword evidence="3" id="KW-0677">Repeat</keyword>
<dbReference type="SMART" id="SM01026">
    <property type="entry name" value="Beach"/>
    <property type="match status" value="1"/>
</dbReference>
<dbReference type="InterPro" id="IPR019775">
    <property type="entry name" value="WD40_repeat_CS"/>
</dbReference>
<dbReference type="Pfam" id="PF00400">
    <property type="entry name" value="WD40"/>
    <property type="match status" value="2"/>
</dbReference>
<gene>
    <name evidence="13" type="ORF">BCR32DRAFT_264191</name>
</gene>
<dbReference type="Gene3D" id="2.30.29.30">
    <property type="entry name" value="Pleckstrin-homology domain (PH domain)/Phosphotyrosine-binding domain (PTB)"/>
    <property type="match status" value="1"/>
</dbReference>
<dbReference type="InterPro" id="IPR001680">
    <property type="entry name" value="WD40_rpt"/>
</dbReference>
<feature type="region of interest" description="Disordered" evidence="8">
    <location>
        <begin position="759"/>
        <end position="787"/>
    </location>
</feature>
<evidence type="ECO:0000256" key="6">
    <source>
        <dbReference type="PROSITE-ProRule" id="PRU00091"/>
    </source>
</evidence>
<reference evidence="13 14" key="1">
    <citation type="submission" date="2016-08" db="EMBL/GenBank/DDBJ databases">
        <title>A Parts List for Fungal Cellulosomes Revealed by Comparative Genomics.</title>
        <authorList>
            <consortium name="DOE Joint Genome Institute"/>
            <person name="Haitjema C.H."/>
            <person name="Gilmore S.P."/>
            <person name="Henske J.K."/>
            <person name="Solomon K.V."/>
            <person name="De Groot R."/>
            <person name="Kuo A."/>
            <person name="Mondo S.J."/>
            <person name="Salamov A.A."/>
            <person name="Labutti K."/>
            <person name="Zhao Z."/>
            <person name="Chiniquy J."/>
            <person name="Barry K."/>
            <person name="Brewer H.M."/>
            <person name="Purvine S.O."/>
            <person name="Wright A.T."/>
            <person name="Boxma B."/>
            <person name="Van Alen T."/>
            <person name="Hackstein J.H."/>
            <person name="Baker S.E."/>
            <person name="Grigoriev I.V."/>
            <person name="O'Malley M.A."/>
        </authorList>
    </citation>
    <scope>NUCLEOTIDE SEQUENCE [LARGE SCALE GENOMIC DNA]</scope>
    <source>
        <strain evidence="13 14">S4</strain>
    </source>
</reference>
<evidence type="ECO:0000313" key="13">
    <source>
        <dbReference type="EMBL" id="ORX87600.1"/>
    </source>
</evidence>
<feature type="compositionally biased region" description="Basic and acidic residues" evidence="8">
    <location>
        <begin position="2179"/>
        <end position="2204"/>
    </location>
</feature>
<feature type="compositionally biased region" description="Low complexity" evidence="8">
    <location>
        <begin position="98"/>
        <end position="121"/>
    </location>
</feature>
<dbReference type="SUPFAM" id="SSF49899">
    <property type="entry name" value="Concanavalin A-like lectins/glucanases"/>
    <property type="match status" value="1"/>
</dbReference>
<feature type="transmembrane region" description="Helical" evidence="9">
    <location>
        <begin position="904"/>
        <end position="927"/>
    </location>
</feature>
<dbReference type="Proteomes" id="UP000193944">
    <property type="component" value="Unassembled WGS sequence"/>
</dbReference>
<evidence type="ECO:0000256" key="3">
    <source>
        <dbReference type="ARBA" id="ARBA00022737"/>
    </source>
</evidence>
<dbReference type="SUPFAM" id="SSF57903">
    <property type="entry name" value="FYVE/PHD zinc finger"/>
    <property type="match status" value="1"/>
</dbReference>
<feature type="domain" description="BEACH-type PH" evidence="12">
    <location>
        <begin position="2815"/>
        <end position="2952"/>
    </location>
</feature>
<evidence type="ECO:0008006" key="15">
    <source>
        <dbReference type="Google" id="ProtNLM"/>
    </source>
</evidence>
<keyword evidence="5" id="KW-0862">Zinc</keyword>
<organism evidence="13 14">
    <name type="scientific">Anaeromyces robustus</name>
    <dbReference type="NCBI Taxonomy" id="1754192"/>
    <lineage>
        <taxon>Eukaryota</taxon>
        <taxon>Fungi</taxon>
        <taxon>Fungi incertae sedis</taxon>
        <taxon>Chytridiomycota</taxon>
        <taxon>Chytridiomycota incertae sedis</taxon>
        <taxon>Neocallimastigomycetes</taxon>
        <taxon>Neocallimastigales</taxon>
        <taxon>Neocallimastigaceae</taxon>
        <taxon>Anaeromyces</taxon>
    </lineage>
</organism>
<evidence type="ECO:0000256" key="8">
    <source>
        <dbReference type="SAM" id="MobiDB-lite"/>
    </source>
</evidence>
<dbReference type="GO" id="GO:0008270">
    <property type="term" value="F:zinc ion binding"/>
    <property type="evidence" value="ECO:0007669"/>
    <property type="project" value="UniProtKB-KW"/>
</dbReference>